<evidence type="ECO:0000256" key="3">
    <source>
        <dbReference type="ARBA" id="ARBA00022737"/>
    </source>
</evidence>
<gene>
    <name evidence="4" type="ORF">EZS28_047701</name>
</gene>
<dbReference type="OrthoDB" id="120976at2759"/>
<dbReference type="GO" id="GO:0006913">
    <property type="term" value="P:nucleocytoplasmic transport"/>
    <property type="evidence" value="ECO:0007669"/>
    <property type="project" value="TreeGrafter"/>
</dbReference>
<evidence type="ECO:0000256" key="2">
    <source>
        <dbReference type="ARBA" id="ARBA00022614"/>
    </source>
</evidence>
<dbReference type="EMBL" id="SNRW01032443">
    <property type="protein sequence ID" value="KAA6356771.1"/>
    <property type="molecule type" value="Genomic_DNA"/>
</dbReference>
<dbReference type="SUPFAM" id="SSF52047">
    <property type="entry name" value="RNI-like"/>
    <property type="match status" value="1"/>
</dbReference>
<dbReference type="InterPro" id="IPR032675">
    <property type="entry name" value="LRR_dom_sf"/>
</dbReference>
<dbReference type="Gene3D" id="3.80.10.10">
    <property type="entry name" value="Ribonuclease Inhibitor"/>
    <property type="match status" value="2"/>
</dbReference>
<name>A0A5J4TGV8_9EUKA</name>
<dbReference type="PANTHER" id="PTHR24113">
    <property type="entry name" value="RAN GTPASE-ACTIVATING PROTEIN 1"/>
    <property type="match status" value="1"/>
</dbReference>
<keyword evidence="2" id="KW-0433">Leucine-rich repeat</keyword>
<organism evidence="4 5">
    <name type="scientific">Streblomastix strix</name>
    <dbReference type="NCBI Taxonomy" id="222440"/>
    <lineage>
        <taxon>Eukaryota</taxon>
        <taxon>Metamonada</taxon>
        <taxon>Preaxostyla</taxon>
        <taxon>Oxymonadida</taxon>
        <taxon>Streblomastigidae</taxon>
        <taxon>Streblomastix</taxon>
    </lineage>
</organism>
<proteinExistence type="predicted"/>
<dbReference type="SMART" id="SM00368">
    <property type="entry name" value="LRR_RI"/>
    <property type="match status" value="2"/>
</dbReference>
<dbReference type="GO" id="GO:0005634">
    <property type="term" value="C:nucleus"/>
    <property type="evidence" value="ECO:0007669"/>
    <property type="project" value="TreeGrafter"/>
</dbReference>
<dbReference type="GO" id="GO:0005096">
    <property type="term" value="F:GTPase activator activity"/>
    <property type="evidence" value="ECO:0007669"/>
    <property type="project" value="UniProtKB-KW"/>
</dbReference>
<accession>A0A5J4TGV8</accession>
<dbReference type="InterPro" id="IPR001611">
    <property type="entry name" value="Leu-rich_rpt"/>
</dbReference>
<dbReference type="AlphaFoldDB" id="A0A5J4TGV8"/>
<dbReference type="PANTHER" id="PTHR24113:SF12">
    <property type="entry name" value="RAN GTPASE-ACTIVATING PROTEIN 1"/>
    <property type="match status" value="1"/>
</dbReference>
<dbReference type="GO" id="GO:0005829">
    <property type="term" value="C:cytosol"/>
    <property type="evidence" value="ECO:0007669"/>
    <property type="project" value="TreeGrafter"/>
</dbReference>
<protein>
    <submittedName>
        <fullName evidence="4">Uncharacterized protein</fullName>
    </submittedName>
</protein>
<evidence type="ECO:0000313" key="4">
    <source>
        <dbReference type="EMBL" id="KAA6356771.1"/>
    </source>
</evidence>
<keyword evidence="1" id="KW-0343">GTPase activation</keyword>
<dbReference type="Pfam" id="PF13516">
    <property type="entry name" value="LRR_6"/>
    <property type="match status" value="2"/>
</dbReference>
<sequence>MAEIAIQPKVLAISIKNNRFLTTLDLSHNRIGFIGGQAIAEMLAEDEILAKFNLCDCKVGAQGMKMIGKALAKNINLAQLLLSQNAILDEGAVAIAERI</sequence>
<evidence type="ECO:0000313" key="5">
    <source>
        <dbReference type="Proteomes" id="UP000324800"/>
    </source>
</evidence>
<keyword evidence="3" id="KW-0677">Repeat</keyword>
<comment type="caution">
    <text evidence="4">The sequence shown here is derived from an EMBL/GenBank/DDBJ whole genome shotgun (WGS) entry which is preliminary data.</text>
</comment>
<reference evidence="4 5" key="1">
    <citation type="submission" date="2019-03" db="EMBL/GenBank/DDBJ databases">
        <title>Single cell metagenomics reveals metabolic interactions within the superorganism composed of flagellate Streblomastix strix and complex community of Bacteroidetes bacteria on its surface.</title>
        <authorList>
            <person name="Treitli S.C."/>
            <person name="Kolisko M."/>
            <person name="Husnik F."/>
            <person name="Keeling P."/>
            <person name="Hampl V."/>
        </authorList>
    </citation>
    <scope>NUCLEOTIDE SEQUENCE [LARGE SCALE GENOMIC DNA]</scope>
    <source>
        <strain evidence="4">ST1C</strain>
    </source>
</reference>
<dbReference type="InterPro" id="IPR027038">
    <property type="entry name" value="RanGap"/>
</dbReference>
<dbReference type="Proteomes" id="UP000324800">
    <property type="component" value="Unassembled WGS sequence"/>
</dbReference>
<dbReference type="GO" id="GO:0031267">
    <property type="term" value="F:small GTPase binding"/>
    <property type="evidence" value="ECO:0007669"/>
    <property type="project" value="TreeGrafter"/>
</dbReference>
<evidence type="ECO:0000256" key="1">
    <source>
        <dbReference type="ARBA" id="ARBA00022468"/>
    </source>
</evidence>
<dbReference type="GO" id="GO:0048471">
    <property type="term" value="C:perinuclear region of cytoplasm"/>
    <property type="evidence" value="ECO:0007669"/>
    <property type="project" value="TreeGrafter"/>
</dbReference>